<dbReference type="OrthoDB" id="2467348at2"/>
<dbReference type="Pfam" id="PF13468">
    <property type="entry name" value="Glyoxalase_3"/>
    <property type="match status" value="1"/>
</dbReference>
<dbReference type="AlphaFoldDB" id="A0A3M8D3Y8"/>
<protein>
    <recommendedName>
        <fullName evidence="1">VOC domain-containing protein</fullName>
    </recommendedName>
</protein>
<reference evidence="2 3" key="1">
    <citation type="submission" date="2018-10" db="EMBL/GenBank/DDBJ databases">
        <title>Phylogenomics of Brevibacillus.</title>
        <authorList>
            <person name="Dunlap C."/>
        </authorList>
    </citation>
    <scope>NUCLEOTIDE SEQUENCE [LARGE SCALE GENOMIC DNA]</scope>
    <source>
        <strain evidence="2 3">JCM 15716</strain>
    </source>
</reference>
<keyword evidence="3" id="KW-1185">Reference proteome</keyword>
<dbReference type="PROSITE" id="PS51819">
    <property type="entry name" value="VOC"/>
    <property type="match status" value="1"/>
</dbReference>
<name>A0A3M8D3Y8_9BACL</name>
<evidence type="ECO:0000259" key="1">
    <source>
        <dbReference type="PROSITE" id="PS51819"/>
    </source>
</evidence>
<sequence>MFQIDRLIYATAKPDWLHQFLTEKRGLTLAATGQSFPGISTRTYPFPGGGFLEVAYVTDESKLDSSEGGHELRDFLAENGDGYTSLVLETDDLEHVIRVLQEEQYPVSDSGVHEVTDPTGQTVSFRMVGSYPHLPWFIQYDKPRPSASGFPQAAILRTTTLTADSSLLEKILKISCTQLNFTDMHAALFPLANATLRLESADSYSFAYFDPTGILLEGNNAE</sequence>
<feature type="domain" description="VOC" evidence="1">
    <location>
        <begin position="3"/>
        <end position="141"/>
    </location>
</feature>
<evidence type="ECO:0000313" key="3">
    <source>
        <dbReference type="Proteomes" id="UP000271031"/>
    </source>
</evidence>
<dbReference type="InterPro" id="IPR029068">
    <property type="entry name" value="Glyas_Bleomycin-R_OHBP_Dase"/>
</dbReference>
<dbReference type="RefSeq" id="WP_122920389.1">
    <property type="nucleotide sequence ID" value="NZ_RHHQ01000020.1"/>
</dbReference>
<evidence type="ECO:0000313" key="2">
    <source>
        <dbReference type="EMBL" id="RNB82311.1"/>
    </source>
</evidence>
<dbReference type="Proteomes" id="UP000271031">
    <property type="component" value="Unassembled WGS sequence"/>
</dbReference>
<organism evidence="2 3">
    <name type="scientific">Brevibacillus fluminis</name>
    <dbReference type="NCBI Taxonomy" id="511487"/>
    <lineage>
        <taxon>Bacteria</taxon>
        <taxon>Bacillati</taxon>
        <taxon>Bacillota</taxon>
        <taxon>Bacilli</taxon>
        <taxon>Bacillales</taxon>
        <taxon>Paenibacillaceae</taxon>
        <taxon>Brevibacillus</taxon>
    </lineage>
</organism>
<dbReference type="EMBL" id="RHHQ01000020">
    <property type="protein sequence ID" value="RNB82311.1"/>
    <property type="molecule type" value="Genomic_DNA"/>
</dbReference>
<accession>A0A3M8D3Y8</accession>
<dbReference type="SUPFAM" id="SSF54593">
    <property type="entry name" value="Glyoxalase/Bleomycin resistance protein/Dihydroxybiphenyl dioxygenase"/>
    <property type="match status" value="1"/>
</dbReference>
<proteinExistence type="predicted"/>
<dbReference type="Gene3D" id="3.10.180.10">
    <property type="entry name" value="2,3-Dihydroxybiphenyl 1,2-Dioxygenase, domain 1"/>
    <property type="match status" value="1"/>
</dbReference>
<comment type="caution">
    <text evidence="2">The sequence shown here is derived from an EMBL/GenBank/DDBJ whole genome shotgun (WGS) entry which is preliminary data.</text>
</comment>
<gene>
    <name evidence="2" type="ORF">EDM56_23585</name>
</gene>
<dbReference type="InterPro" id="IPR037523">
    <property type="entry name" value="VOC_core"/>
</dbReference>
<dbReference type="InterPro" id="IPR025870">
    <property type="entry name" value="Glyoxalase-like_dom"/>
</dbReference>